<dbReference type="EMBL" id="JARK01001507">
    <property type="protein sequence ID" value="EYB94494.1"/>
    <property type="molecule type" value="Genomic_DNA"/>
</dbReference>
<organism evidence="1 2">
    <name type="scientific">Ancylostoma ceylanicum</name>
    <dbReference type="NCBI Taxonomy" id="53326"/>
    <lineage>
        <taxon>Eukaryota</taxon>
        <taxon>Metazoa</taxon>
        <taxon>Ecdysozoa</taxon>
        <taxon>Nematoda</taxon>
        <taxon>Chromadorea</taxon>
        <taxon>Rhabditida</taxon>
        <taxon>Rhabditina</taxon>
        <taxon>Rhabditomorpha</taxon>
        <taxon>Strongyloidea</taxon>
        <taxon>Ancylostomatidae</taxon>
        <taxon>Ancylostomatinae</taxon>
        <taxon>Ancylostoma</taxon>
    </lineage>
</organism>
<keyword evidence="2" id="KW-1185">Reference proteome</keyword>
<name>A0A016SVY1_9BILA</name>
<accession>A0A016SVY1</accession>
<comment type="caution">
    <text evidence="1">The sequence shown here is derived from an EMBL/GenBank/DDBJ whole genome shotgun (WGS) entry which is preliminary data.</text>
</comment>
<protein>
    <submittedName>
        <fullName evidence="1">Uncharacterized protein</fullName>
    </submittedName>
</protein>
<dbReference type="Proteomes" id="UP000024635">
    <property type="component" value="Unassembled WGS sequence"/>
</dbReference>
<proteinExistence type="predicted"/>
<sequence length="172" mass="19867">MDPLRKPLKHHRNNQSARLACNVQCIRNDESAEAVYVTPGSLLDIRKTTMKRDTHSRYDDMDCSQAWLPRPLGRTRRFEWTVDRYNFDVDVMVIIMIRFSLSISEFSQYFSDFSATFRESKEVRSIMSESSYTVQLEELESFEDVCLPNSAVGLWSVWGDEESSAACSLVSV</sequence>
<gene>
    <name evidence="1" type="primary">Acey_s0171.g332</name>
    <name evidence="1" type="ORF">Y032_0171g332</name>
</gene>
<dbReference type="AlphaFoldDB" id="A0A016SVY1"/>
<reference evidence="2" key="1">
    <citation type="journal article" date="2015" name="Nat. Genet.">
        <title>The genome and transcriptome of the zoonotic hookworm Ancylostoma ceylanicum identify infection-specific gene families.</title>
        <authorList>
            <person name="Schwarz E.M."/>
            <person name="Hu Y."/>
            <person name="Antoshechkin I."/>
            <person name="Miller M.M."/>
            <person name="Sternberg P.W."/>
            <person name="Aroian R.V."/>
        </authorList>
    </citation>
    <scope>NUCLEOTIDE SEQUENCE</scope>
    <source>
        <strain evidence="2">HY135</strain>
    </source>
</reference>
<evidence type="ECO:0000313" key="1">
    <source>
        <dbReference type="EMBL" id="EYB94494.1"/>
    </source>
</evidence>
<evidence type="ECO:0000313" key="2">
    <source>
        <dbReference type="Proteomes" id="UP000024635"/>
    </source>
</evidence>